<dbReference type="GO" id="GO:0005198">
    <property type="term" value="F:structural molecule activity"/>
    <property type="evidence" value="ECO:0007669"/>
    <property type="project" value="InterPro"/>
</dbReference>
<keyword evidence="12" id="KW-1185">Reference proteome</keyword>
<dbReference type="RefSeq" id="WP_212786379.1">
    <property type="nucleotide sequence ID" value="NZ_AP019536.1"/>
</dbReference>
<evidence type="ECO:0000256" key="1">
    <source>
        <dbReference type="ARBA" id="ARBA00004365"/>
    </source>
</evidence>
<dbReference type="GO" id="GO:0005576">
    <property type="term" value="C:extracellular region"/>
    <property type="evidence" value="ECO:0007669"/>
    <property type="project" value="UniProtKB-SubCell"/>
</dbReference>
<evidence type="ECO:0000256" key="6">
    <source>
        <dbReference type="ARBA" id="ARBA00023143"/>
    </source>
</evidence>
<keyword evidence="6" id="KW-0975">Bacterial flagellum</keyword>
<gene>
    <name evidence="11" type="primary">flgK</name>
    <name evidence="11" type="ORF">FGKAn22_04580</name>
</gene>
<dbReference type="SUPFAM" id="SSF64518">
    <property type="entry name" value="Phase 1 flagellin"/>
    <property type="match status" value="2"/>
</dbReference>
<comment type="similarity">
    <text evidence="3">Belongs to the flagella basal body rod proteins family.</text>
</comment>
<dbReference type="GO" id="GO:0009424">
    <property type="term" value="C:bacterial-type flagellum hook"/>
    <property type="evidence" value="ECO:0007669"/>
    <property type="project" value="InterPro"/>
</dbReference>
<comment type="subcellular location">
    <subcellularLocation>
        <location evidence="1">Bacterial flagellum</location>
    </subcellularLocation>
    <subcellularLocation>
        <location evidence="2">Secreted</location>
    </subcellularLocation>
</comment>
<dbReference type="Pfam" id="PF22638">
    <property type="entry name" value="FlgK_D1"/>
    <property type="match status" value="1"/>
</dbReference>
<dbReference type="KEGG" id="fku:FGKAn22_04580"/>
<dbReference type="EMBL" id="AP019536">
    <property type="protein sequence ID" value="BBI98765.1"/>
    <property type="molecule type" value="Genomic_DNA"/>
</dbReference>
<dbReference type="InterPro" id="IPR001444">
    <property type="entry name" value="Flag_bb_rod_N"/>
</dbReference>
<evidence type="ECO:0000313" key="11">
    <source>
        <dbReference type="EMBL" id="BBI98765.1"/>
    </source>
</evidence>
<feature type="domain" description="Flagellar hook-associated protein FlgK helical" evidence="10">
    <location>
        <begin position="94"/>
        <end position="329"/>
    </location>
</feature>
<dbReference type="NCBIfam" id="TIGR02492">
    <property type="entry name" value="flgK_ends"/>
    <property type="match status" value="1"/>
</dbReference>
<name>A0AAN1VZ28_9PROT</name>
<dbReference type="PANTHER" id="PTHR30033">
    <property type="entry name" value="FLAGELLAR HOOK-ASSOCIATED PROTEIN 1"/>
    <property type="match status" value="1"/>
</dbReference>
<dbReference type="Proteomes" id="UP001319121">
    <property type="component" value="Chromosome"/>
</dbReference>
<evidence type="ECO:0000256" key="3">
    <source>
        <dbReference type="ARBA" id="ARBA00009677"/>
    </source>
</evidence>
<sequence>MGSNIFSSALSGMNAAQYGLATTQHNIANANTPGFSRQVVDQAARPGQLTGAGFLGQGVDVVAVRRLYDQFISTQVMQEQTQASYLTTYHTSIAQIDNLLADPAAGASPAMQQFFDALNGVASSPESLPARQTLLSNAQFAVNRFQAIDQRLTDITNGLNGQLTSSVTTINSYAQQIAALNGNIKRATANAGPGQLPNDLLDQRDQLINQLNMEVKATVQQQSDGSVNVFIGNGQGLVVDEQAYSLAVLQSSSDPSKLDIGFQTRGNTIPLPQSSLQGGNVGAYLTFRDQTLEPARNALGRVALGLAASMNQQNRMGQDLTGVLGGDLFTAAVPRVSQGANNGGTATVTASITDVAALTTSDYQVRFDGTSYTMLRLSDNTTTNLGTTVPLTQVVDGVSVTLSAGMMKGDTFMIRPTADGARDISVAISDPSKIAAAAPIRGNAAIANTGTGTISAGTVNAPLPLNPNLQNKVTVTFVDATHFTVTDNTLGTTLVGPPGTVYNPATGATLSFNGWTVQIAGAPAVNDTFTVDRNTNATGDNRNALLMAGLQTKNILANGTASFQGAYGQLVGQIGAKTNELSVTSTAQTSMLNETIKQQQSISGVNLDEEAANLLRYQRAYEASAQAMKIANTMFDALLALG</sequence>
<feature type="domain" description="Flagellar hook-associated protein 1 D2-like" evidence="9">
    <location>
        <begin position="339"/>
        <end position="416"/>
    </location>
</feature>
<dbReference type="InterPro" id="IPR010930">
    <property type="entry name" value="Flg_bb/hook_C_dom"/>
</dbReference>
<evidence type="ECO:0000313" key="12">
    <source>
        <dbReference type="Proteomes" id="UP001319121"/>
    </source>
</evidence>
<reference evidence="11 12" key="1">
    <citation type="submission" date="2019-03" db="EMBL/GenBank/DDBJ databases">
        <title>Complete genome sequence of Ferrigenium kumadai strain An22, a microaerophilic iron-oxidizing bacterium isolated from a paddy field soil.</title>
        <authorList>
            <person name="Watanabe T."/>
            <person name="Asakawa S."/>
        </authorList>
    </citation>
    <scope>NUCLEOTIDE SEQUENCE [LARGE SCALE GENOMIC DNA]</scope>
    <source>
        <strain evidence="11 12">An22</strain>
    </source>
</reference>
<evidence type="ECO:0000259" key="8">
    <source>
        <dbReference type="Pfam" id="PF06429"/>
    </source>
</evidence>
<dbReference type="InterPro" id="IPR053927">
    <property type="entry name" value="FlgK_helical"/>
</dbReference>
<evidence type="ECO:0000256" key="5">
    <source>
        <dbReference type="ARBA" id="ARBA00022525"/>
    </source>
</evidence>
<dbReference type="InterPro" id="IPR002371">
    <property type="entry name" value="FlgK"/>
</dbReference>
<evidence type="ECO:0000256" key="2">
    <source>
        <dbReference type="ARBA" id="ARBA00004613"/>
    </source>
</evidence>
<keyword evidence="11" id="KW-0966">Cell projection</keyword>
<feature type="domain" description="Flagellar basal-body/hook protein C-terminal" evidence="8">
    <location>
        <begin position="602"/>
        <end position="641"/>
    </location>
</feature>
<dbReference type="GO" id="GO:0044780">
    <property type="term" value="P:bacterial-type flagellum assembly"/>
    <property type="evidence" value="ECO:0007669"/>
    <property type="project" value="InterPro"/>
</dbReference>
<dbReference type="PRINTS" id="PR01005">
    <property type="entry name" value="FLGHOOKAP1"/>
</dbReference>
<feature type="domain" description="Flagellar basal body rod protein N-terminal" evidence="7">
    <location>
        <begin position="8"/>
        <end position="35"/>
    </location>
</feature>
<protein>
    <recommendedName>
        <fullName evidence="4">Flagellar hook-associated protein 1</fullName>
    </recommendedName>
</protein>
<evidence type="ECO:0000259" key="10">
    <source>
        <dbReference type="Pfam" id="PF22638"/>
    </source>
</evidence>
<proteinExistence type="inferred from homology"/>
<keyword evidence="5" id="KW-0964">Secreted</keyword>
<evidence type="ECO:0000259" key="7">
    <source>
        <dbReference type="Pfam" id="PF00460"/>
    </source>
</evidence>
<evidence type="ECO:0000256" key="4">
    <source>
        <dbReference type="ARBA" id="ARBA00016244"/>
    </source>
</evidence>
<dbReference type="Pfam" id="PF00460">
    <property type="entry name" value="Flg_bb_rod"/>
    <property type="match status" value="1"/>
</dbReference>
<dbReference type="Pfam" id="PF06429">
    <property type="entry name" value="Flg_bbr_C"/>
    <property type="match status" value="1"/>
</dbReference>
<dbReference type="Pfam" id="PF21158">
    <property type="entry name" value="flgK_1st_1"/>
    <property type="match status" value="1"/>
</dbReference>
<evidence type="ECO:0000259" key="9">
    <source>
        <dbReference type="Pfam" id="PF21158"/>
    </source>
</evidence>
<organism evidence="11 12">
    <name type="scientific">Ferrigenium kumadai</name>
    <dbReference type="NCBI Taxonomy" id="1682490"/>
    <lineage>
        <taxon>Bacteria</taxon>
        <taxon>Pseudomonadati</taxon>
        <taxon>Pseudomonadota</taxon>
        <taxon>Betaproteobacteria</taxon>
        <taxon>Nitrosomonadales</taxon>
        <taxon>Gallionellaceae</taxon>
        <taxon>Ferrigenium</taxon>
    </lineage>
</organism>
<keyword evidence="11" id="KW-0282">Flagellum</keyword>
<dbReference type="PANTHER" id="PTHR30033:SF1">
    <property type="entry name" value="FLAGELLAR HOOK-ASSOCIATED PROTEIN 1"/>
    <property type="match status" value="1"/>
</dbReference>
<dbReference type="AlphaFoldDB" id="A0AAN1VZ28"/>
<dbReference type="InterPro" id="IPR049119">
    <property type="entry name" value="FlgK_D2-like"/>
</dbReference>
<keyword evidence="11" id="KW-0969">Cilium</keyword>
<accession>A0AAN1VZ28</accession>